<comment type="caution">
    <text evidence="2">The sequence shown here is derived from an EMBL/GenBank/DDBJ whole genome shotgun (WGS) entry which is preliminary data.</text>
</comment>
<feature type="region of interest" description="Disordered" evidence="1">
    <location>
        <begin position="54"/>
        <end position="104"/>
    </location>
</feature>
<evidence type="ECO:0000313" key="2">
    <source>
        <dbReference type="EMBL" id="GBP34621.1"/>
    </source>
</evidence>
<dbReference type="Proteomes" id="UP000299102">
    <property type="component" value="Unassembled WGS sequence"/>
</dbReference>
<name>A0A4C1V724_EUMVA</name>
<proteinExistence type="predicted"/>
<keyword evidence="3" id="KW-1185">Reference proteome</keyword>
<gene>
    <name evidence="2" type="ORF">EVAR_19012_1</name>
</gene>
<organism evidence="2 3">
    <name type="scientific">Eumeta variegata</name>
    <name type="common">Bagworm moth</name>
    <name type="synonym">Eumeta japonica</name>
    <dbReference type="NCBI Taxonomy" id="151549"/>
    <lineage>
        <taxon>Eukaryota</taxon>
        <taxon>Metazoa</taxon>
        <taxon>Ecdysozoa</taxon>
        <taxon>Arthropoda</taxon>
        <taxon>Hexapoda</taxon>
        <taxon>Insecta</taxon>
        <taxon>Pterygota</taxon>
        <taxon>Neoptera</taxon>
        <taxon>Endopterygota</taxon>
        <taxon>Lepidoptera</taxon>
        <taxon>Glossata</taxon>
        <taxon>Ditrysia</taxon>
        <taxon>Tineoidea</taxon>
        <taxon>Psychidae</taxon>
        <taxon>Oiketicinae</taxon>
        <taxon>Eumeta</taxon>
    </lineage>
</organism>
<dbReference type="EMBL" id="BGZK01000291">
    <property type="protein sequence ID" value="GBP34621.1"/>
    <property type="molecule type" value="Genomic_DNA"/>
</dbReference>
<accession>A0A4C1V724</accession>
<reference evidence="2 3" key="1">
    <citation type="journal article" date="2019" name="Commun. Biol.">
        <title>The bagworm genome reveals a unique fibroin gene that provides high tensile strength.</title>
        <authorList>
            <person name="Kono N."/>
            <person name="Nakamura H."/>
            <person name="Ohtoshi R."/>
            <person name="Tomita M."/>
            <person name="Numata K."/>
            <person name="Arakawa K."/>
        </authorList>
    </citation>
    <scope>NUCLEOTIDE SEQUENCE [LARGE SCALE GENOMIC DNA]</scope>
</reference>
<evidence type="ECO:0000256" key="1">
    <source>
        <dbReference type="SAM" id="MobiDB-lite"/>
    </source>
</evidence>
<evidence type="ECO:0000313" key="3">
    <source>
        <dbReference type="Proteomes" id="UP000299102"/>
    </source>
</evidence>
<protein>
    <submittedName>
        <fullName evidence="2">Uncharacterized protein</fullName>
    </submittedName>
</protein>
<feature type="compositionally biased region" description="Basic and acidic residues" evidence="1">
    <location>
        <begin position="73"/>
        <end position="88"/>
    </location>
</feature>
<dbReference type="AlphaFoldDB" id="A0A4C1V724"/>
<sequence>MPGGGAARGEIASGICPQLRASLESHCLDGRTSIRSGGAAVRTLTGFDSRDFTRLDSSSSSSSSLNLQPVAMTERDKSRYTEGSDKRACVSTKSHRRGPRSPPFTCNPRTATHLYHCVAVLGFVIPKEQNGTLSWSVICLYGSADLEMEIDSRVGRRNIP</sequence>